<feature type="region of interest" description="Disordered" evidence="1">
    <location>
        <begin position="1"/>
        <end position="64"/>
    </location>
</feature>
<feature type="compositionally biased region" description="Basic and acidic residues" evidence="1">
    <location>
        <begin position="496"/>
        <end position="507"/>
    </location>
</feature>
<feature type="compositionally biased region" description="Low complexity" evidence="1">
    <location>
        <begin position="785"/>
        <end position="804"/>
    </location>
</feature>
<dbReference type="InterPro" id="IPR026092">
    <property type="entry name" value="RAI2/SOBP"/>
</dbReference>
<dbReference type="EnsemblMetazoa" id="BGLB034803-RB">
    <property type="protein sequence ID" value="BGLB034803-PB"/>
    <property type="gene ID" value="BGLB034803"/>
</dbReference>
<feature type="region of interest" description="Disordered" evidence="1">
    <location>
        <begin position="531"/>
        <end position="597"/>
    </location>
</feature>
<reference evidence="2" key="1">
    <citation type="submission" date="2020-05" db="UniProtKB">
        <authorList>
            <consortium name="EnsemblMetazoa"/>
        </authorList>
    </citation>
    <scope>IDENTIFICATION</scope>
    <source>
        <strain evidence="2">BB02</strain>
    </source>
</reference>
<name>A0A2C9LTG9_BIOGL</name>
<feature type="region of interest" description="Disordered" evidence="1">
    <location>
        <begin position="858"/>
        <end position="902"/>
    </location>
</feature>
<dbReference type="OrthoDB" id="6250723at2759"/>
<evidence type="ECO:0000313" key="3">
    <source>
        <dbReference type="Proteomes" id="UP000076420"/>
    </source>
</evidence>
<dbReference type="VEuPathDB" id="VectorBase:BGLAX_039568"/>
<protein>
    <recommendedName>
        <fullName evidence="4">Sine oculis-binding protein homolog</fullName>
    </recommendedName>
</protein>
<evidence type="ECO:0000313" key="2">
    <source>
        <dbReference type="EnsemblMetazoa" id="BGLB034803-PA"/>
    </source>
</evidence>
<feature type="compositionally biased region" description="Polar residues" evidence="1">
    <location>
        <begin position="1"/>
        <end position="11"/>
    </location>
</feature>
<dbReference type="RefSeq" id="XP_013089908.2">
    <property type="nucleotide sequence ID" value="XM_013234454.2"/>
</dbReference>
<dbReference type="GO" id="GO:0048513">
    <property type="term" value="P:animal organ development"/>
    <property type="evidence" value="ECO:0007669"/>
    <property type="project" value="TreeGrafter"/>
</dbReference>
<dbReference type="VEuPathDB" id="VectorBase:BGLB034803"/>
<feature type="region of interest" description="Disordered" evidence="1">
    <location>
        <begin position="946"/>
        <end position="965"/>
    </location>
</feature>
<dbReference type="STRING" id="6526.A0A2C9LTG9"/>
<feature type="compositionally biased region" description="Basic and acidic residues" evidence="1">
    <location>
        <begin position="657"/>
        <end position="684"/>
    </location>
</feature>
<organism evidence="2 3">
    <name type="scientific">Biomphalaria glabrata</name>
    <name type="common">Bloodfluke planorb</name>
    <name type="synonym">Freshwater snail</name>
    <dbReference type="NCBI Taxonomy" id="6526"/>
    <lineage>
        <taxon>Eukaryota</taxon>
        <taxon>Metazoa</taxon>
        <taxon>Spiralia</taxon>
        <taxon>Lophotrochozoa</taxon>
        <taxon>Mollusca</taxon>
        <taxon>Gastropoda</taxon>
        <taxon>Heterobranchia</taxon>
        <taxon>Euthyneura</taxon>
        <taxon>Panpulmonata</taxon>
        <taxon>Hygrophila</taxon>
        <taxon>Lymnaeoidea</taxon>
        <taxon>Planorbidae</taxon>
        <taxon>Biomphalaria</taxon>
    </lineage>
</organism>
<dbReference type="AlphaFoldDB" id="A0A2C9LTG9"/>
<feature type="region of interest" description="Disordered" evidence="1">
    <location>
        <begin position="982"/>
        <end position="1096"/>
    </location>
</feature>
<dbReference type="RefSeq" id="XP_013089909.2">
    <property type="nucleotide sequence ID" value="XM_013234455.2"/>
</dbReference>
<dbReference type="EnsemblMetazoa" id="BGLB034803-RA">
    <property type="protein sequence ID" value="BGLB034803-PA"/>
    <property type="gene ID" value="BGLB034803"/>
</dbReference>
<feature type="region of interest" description="Disordered" evidence="1">
    <location>
        <begin position="655"/>
        <end position="727"/>
    </location>
</feature>
<feature type="compositionally biased region" description="Low complexity" evidence="1">
    <location>
        <begin position="221"/>
        <end position="232"/>
    </location>
</feature>
<sequence length="1119" mass="121387">MNQEDSSSLPTSAAFKQEPGLIESSSQEMEDKSSQSVCAADRTVEESNLVKSPEDLSYPSGPSLAKKARVAKEAARLIAASEGSSGEKNNSTSPGPAVSPPNFLTVPAVAAKSPAASASGHVHTVIKSEPRDDIKDYVETTMNELLGWYGLPKIDKGDTPNVSLNGYPAHLAMTDQQSPPPMAAGALLCHKRKHLVPKSSPTDFDASNVNLRSEDCRRRSAVVPSSLPSPVSGEDKSGKHSNDTNNNNSSGSGGRTDDEEDDADLDDPHQLPVSDDTGDEMDNMRDSPSVRSDVSGMISPLGGITDSDRGTFIICSWCQKPGTKLFTLGTPTGVKAFCSEICFTQCRRASFKKKKVCDWCKHVRHTVNFVDFQEGDVQLQFCSEKCLNQYKMNIFCTEARQHLQHIQNIVSEEDKRGESKGELGQGELLITPELWLSANSNESNVSVKEEVDDEKCDKGNERQSERAEAYNKMDDEEEPGELRDKGSALDGNSRLTHSDDSSCSFEERVLPAPVPMRLHRARTDLSHLASTHLQRHEDIHNKGGDSRPRKDFGKCRKSLSDNKPRSGSADPSSSHTSRKDKPPFPHRPPAEVAPTFGGLQTSGEALATHQPLLPEWASLHLLSMMPSHLNAGLNIGYASNPLLYSSLFGANPLPGQVEKDNQAKLRHESRRELLRDRDRYTNHNDRRHKSREKPTGPLSPSTSLSSTDTPGPAGATGPARLPTPSAIPSNVFTDMTRQFPHVSPFIGEASHTNPLSQYYTNSALPGMLPFSLPFNQPQNLRTGLPTPAATTAPHPPSTSAHHPQAPLPPQPPLQFSGVPPITVMVPYPVAVPIPLPVPIPIPISPEKLFAYFREKSESAKTAKHKGNASHQRTTSPEDTRPRAASANHMVSPLSALSPRPTSKCSSLGGVSLVATPSMIESPEPGLMLTGRESTDSIMTLRREITRSQLKAASTSPCSSSARNSMMSPGVAPYMLDLSKGACRDSPCNEDEAMDLSKMSSRSDSPRRSTDSSEKENNSSNKRGALSDAGAGGSRSDIKVPRIHIVSQPPDPPLTQPSACAPLPPEQSTYSSRRSRILDAPSVPKKSRSPSPERRYIRTVPRDMVEAARRRGLRARVRSK</sequence>
<dbReference type="Pfam" id="PF15279">
    <property type="entry name" value="SOBP"/>
    <property type="match status" value="1"/>
</dbReference>
<dbReference type="PANTHER" id="PTHR23186">
    <property type="entry name" value="RETINOIC ACID-INDUCED PROTEIN 2"/>
    <property type="match status" value="1"/>
</dbReference>
<feature type="region of interest" description="Disordered" evidence="1">
    <location>
        <begin position="215"/>
        <end position="296"/>
    </location>
</feature>
<feature type="region of interest" description="Disordered" evidence="1">
    <location>
        <begin position="782"/>
        <end position="813"/>
    </location>
</feature>
<gene>
    <name evidence="2" type="primary">106073810</name>
</gene>
<proteinExistence type="predicted"/>
<feature type="compositionally biased region" description="Basic and acidic residues" evidence="1">
    <location>
        <begin position="233"/>
        <end position="242"/>
    </location>
</feature>
<feature type="compositionally biased region" description="Basic and acidic residues" evidence="1">
    <location>
        <begin position="455"/>
        <end position="473"/>
    </location>
</feature>
<feature type="region of interest" description="Disordered" evidence="1">
    <location>
        <begin position="79"/>
        <end position="101"/>
    </location>
</feature>
<dbReference type="Proteomes" id="UP000076420">
    <property type="component" value="Unassembled WGS sequence"/>
</dbReference>
<feature type="compositionally biased region" description="Polar residues" evidence="1">
    <location>
        <begin position="82"/>
        <end position="94"/>
    </location>
</feature>
<accession>A0A2C9LTG9</accession>
<feature type="region of interest" description="Disordered" evidence="1">
    <location>
        <begin position="441"/>
        <end position="507"/>
    </location>
</feature>
<feature type="compositionally biased region" description="Basic and acidic residues" evidence="1">
    <location>
        <begin position="534"/>
        <end position="564"/>
    </location>
</feature>
<dbReference type="PANTHER" id="PTHR23186:SF4">
    <property type="entry name" value="GH22790P"/>
    <property type="match status" value="1"/>
</dbReference>
<evidence type="ECO:0008006" key="4">
    <source>
        <dbReference type="Google" id="ProtNLM"/>
    </source>
</evidence>
<evidence type="ECO:0000256" key="1">
    <source>
        <dbReference type="SAM" id="MobiDB-lite"/>
    </source>
</evidence>
<feature type="compositionally biased region" description="Basic and acidic residues" evidence="1">
    <location>
        <begin position="1003"/>
        <end position="1016"/>
    </location>
</feature>
<dbReference type="KEGG" id="bgt:106073810"/>
<feature type="compositionally biased region" description="Low complexity" evidence="1">
    <location>
        <begin position="695"/>
        <end position="712"/>
    </location>
</feature>
<dbReference type="GO" id="GO:0005634">
    <property type="term" value="C:nucleus"/>
    <property type="evidence" value="ECO:0007669"/>
    <property type="project" value="TreeGrafter"/>
</dbReference>